<dbReference type="PROSITE" id="PS51225">
    <property type="entry name" value="MARVEL"/>
    <property type="match status" value="1"/>
</dbReference>
<dbReference type="InterPro" id="IPR050578">
    <property type="entry name" value="MARVEL-CKLF_proteins"/>
</dbReference>
<dbReference type="Pfam" id="PF01284">
    <property type="entry name" value="MARVEL"/>
    <property type="match status" value="1"/>
</dbReference>
<comment type="subcellular location">
    <subcellularLocation>
        <location evidence="1">Membrane</location>
        <topology evidence="1">Multi-pass membrane protein</topology>
    </subcellularLocation>
</comment>
<feature type="domain" description="MARVEL" evidence="7">
    <location>
        <begin position="26"/>
        <end position="153"/>
    </location>
</feature>
<evidence type="ECO:0000256" key="2">
    <source>
        <dbReference type="ARBA" id="ARBA00022692"/>
    </source>
</evidence>
<dbReference type="InterPro" id="IPR008253">
    <property type="entry name" value="Marvel"/>
</dbReference>
<sequence length="179" mass="19533">MSEGNMPTQYNTGASATSSSMFDVNYIKSIPGLLKIAQIVLSLITFICASVKSSFVKEGGGWVQFVSMTALIICTVLLIFYVTSLINKLPGPWPLIEFVYYGVYTLFYFIAFVVAAAQGTKYKIDAGKAAAAFSFFTLGTFAVDTFFKFQTWRTGQPMVTINKPAEPAGSNPEAPKTTY</sequence>
<dbReference type="Proteomes" id="UP000549394">
    <property type="component" value="Unassembled WGS sequence"/>
</dbReference>
<feature type="transmembrane region" description="Helical" evidence="6">
    <location>
        <begin position="98"/>
        <end position="117"/>
    </location>
</feature>
<dbReference type="PANTHER" id="PTHR22776:SF49">
    <property type="entry name" value="MARVEL DOMAIN-CONTAINING PROTEIN"/>
    <property type="match status" value="1"/>
</dbReference>
<name>A0A7I8W186_9ANNE</name>
<evidence type="ECO:0000256" key="3">
    <source>
        <dbReference type="ARBA" id="ARBA00022989"/>
    </source>
</evidence>
<gene>
    <name evidence="8" type="ORF">DGYR_LOCUS10130</name>
</gene>
<evidence type="ECO:0000259" key="7">
    <source>
        <dbReference type="PROSITE" id="PS51225"/>
    </source>
</evidence>
<keyword evidence="2 5" id="KW-0812">Transmembrane</keyword>
<accession>A0A7I8W186</accession>
<keyword evidence="9" id="KW-1185">Reference proteome</keyword>
<comment type="caution">
    <text evidence="8">The sequence shown here is derived from an EMBL/GenBank/DDBJ whole genome shotgun (WGS) entry which is preliminary data.</text>
</comment>
<dbReference type="EMBL" id="CAJFCJ010000017">
    <property type="protein sequence ID" value="CAD5122304.1"/>
    <property type="molecule type" value="Genomic_DNA"/>
</dbReference>
<reference evidence="8 9" key="1">
    <citation type="submission" date="2020-08" db="EMBL/GenBank/DDBJ databases">
        <authorList>
            <person name="Hejnol A."/>
        </authorList>
    </citation>
    <scope>NUCLEOTIDE SEQUENCE [LARGE SCALE GENOMIC DNA]</scope>
</reference>
<feature type="transmembrane region" description="Helical" evidence="6">
    <location>
        <begin position="63"/>
        <end position="86"/>
    </location>
</feature>
<dbReference type="PANTHER" id="PTHR22776">
    <property type="entry name" value="MARVEL-CONTAINING POTENTIAL LIPID RAFT-ASSOCIATED PROTEIN"/>
    <property type="match status" value="1"/>
</dbReference>
<keyword evidence="3 6" id="KW-1133">Transmembrane helix</keyword>
<evidence type="ECO:0000256" key="4">
    <source>
        <dbReference type="ARBA" id="ARBA00023136"/>
    </source>
</evidence>
<proteinExistence type="predicted"/>
<feature type="transmembrane region" description="Helical" evidence="6">
    <location>
        <begin position="129"/>
        <end position="149"/>
    </location>
</feature>
<evidence type="ECO:0000313" key="9">
    <source>
        <dbReference type="Proteomes" id="UP000549394"/>
    </source>
</evidence>
<dbReference type="OrthoDB" id="10028364at2759"/>
<evidence type="ECO:0000256" key="6">
    <source>
        <dbReference type="SAM" id="Phobius"/>
    </source>
</evidence>
<protein>
    <submittedName>
        <fullName evidence="8">DgyrCDS10742</fullName>
    </submittedName>
</protein>
<evidence type="ECO:0000256" key="1">
    <source>
        <dbReference type="ARBA" id="ARBA00004141"/>
    </source>
</evidence>
<dbReference type="GO" id="GO:0016020">
    <property type="term" value="C:membrane"/>
    <property type="evidence" value="ECO:0007669"/>
    <property type="project" value="UniProtKB-SubCell"/>
</dbReference>
<organism evidence="8 9">
    <name type="scientific">Dimorphilus gyrociliatus</name>
    <dbReference type="NCBI Taxonomy" id="2664684"/>
    <lineage>
        <taxon>Eukaryota</taxon>
        <taxon>Metazoa</taxon>
        <taxon>Spiralia</taxon>
        <taxon>Lophotrochozoa</taxon>
        <taxon>Annelida</taxon>
        <taxon>Polychaeta</taxon>
        <taxon>Polychaeta incertae sedis</taxon>
        <taxon>Dinophilidae</taxon>
        <taxon>Dimorphilus</taxon>
    </lineage>
</organism>
<feature type="transmembrane region" description="Helical" evidence="6">
    <location>
        <begin position="30"/>
        <end position="51"/>
    </location>
</feature>
<evidence type="ECO:0000313" key="8">
    <source>
        <dbReference type="EMBL" id="CAD5122304.1"/>
    </source>
</evidence>
<keyword evidence="4 5" id="KW-0472">Membrane</keyword>
<dbReference type="AlphaFoldDB" id="A0A7I8W186"/>
<evidence type="ECO:0000256" key="5">
    <source>
        <dbReference type="PROSITE-ProRule" id="PRU00581"/>
    </source>
</evidence>